<evidence type="ECO:0008006" key="3">
    <source>
        <dbReference type="Google" id="ProtNLM"/>
    </source>
</evidence>
<dbReference type="AlphaFoldDB" id="A0A0G0T5B0"/>
<accession>A0A0G0T5B0</accession>
<evidence type="ECO:0000313" key="1">
    <source>
        <dbReference type="EMBL" id="KKR33037.1"/>
    </source>
</evidence>
<name>A0A0G0T5B0_9BACT</name>
<evidence type="ECO:0000313" key="2">
    <source>
        <dbReference type="Proteomes" id="UP000034539"/>
    </source>
</evidence>
<dbReference type="EMBL" id="LBXN01000025">
    <property type="protein sequence ID" value="KKR33037.1"/>
    <property type="molecule type" value="Genomic_DNA"/>
</dbReference>
<comment type="caution">
    <text evidence="1">The sequence shown here is derived from an EMBL/GenBank/DDBJ whole genome shotgun (WGS) entry which is preliminary data.</text>
</comment>
<sequence>MLIIVTYDLYLFMTKIKLKKEAIGLRKQGFGIKTISYKLNVSSSTVNRWCKDILLTPEQIFELKRRSRDPYYGKRLKYINSLKQKRLDAIDKLRGKGIKEVGKLTKRDVFIAGIVMYWAEGFKKDRRLGFANSDPAMIKFFLNWLINNCKVPKKDIRLRVGLNISHKDRVHEVEKFWSNVSGISINQFQKPFFQKFIWKKAFPEPNKYFGVLRIRANKQLDLFRKISGLIDGLKLYTAG</sequence>
<dbReference type="Proteomes" id="UP000034539">
    <property type="component" value="Unassembled WGS sequence"/>
</dbReference>
<dbReference type="Gene3D" id="1.10.10.10">
    <property type="entry name" value="Winged helix-like DNA-binding domain superfamily/Winged helix DNA-binding domain"/>
    <property type="match status" value="1"/>
</dbReference>
<proteinExistence type="predicted"/>
<dbReference type="InterPro" id="IPR036388">
    <property type="entry name" value="WH-like_DNA-bd_sf"/>
</dbReference>
<gene>
    <name evidence="1" type="ORF">UT63_C0025G0014</name>
</gene>
<reference evidence="1 2" key="1">
    <citation type="journal article" date="2015" name="Nature">
        <title>rRNA introns, odd ribosomes, and small enigmatic genomes across a large radiation of phyla.</title>
        <authorList>
            <person name="Brown C.T."/>
            <person name="Hug L.A."/>
            <person name="Thomas B.C."/>
            <person name="Sharon I."/>
            <person name="Castelle C.J."/>
            <person name="Singh A."/>
            <person name="Wilkins M.J."/>
            <person name="Williams K.H."/>
            <person name="Banfield J.F."/>
        </authorList>
    </citation>
    <scope>NUCLEOTIDE SEQUENCE [LARGE SCALE GENOMIC DNA]</scope>
</reference>
<organism evidence="1 2">
    <name type="scientific">Candidatus Gottesmanbacteria bacterium GW2011_GWC2_39_8</name>
    <dbReference type="NCBI Taxonomy" id="1618450"/>
    <lineage>
        <taxon>Bacteria</taxon>
        <taxon>Candidatus Gottesmaniibacteriota</taxon>
    </lineage>
</organism>
<protein>
    <recommendedName>
        <fullName evidence="3">Resolvase helix-turn-helix domain protein</fullName>
    </recommendedName>
</protein>